<proteinExistence type="predicted"/>
<evidence type="ECO:0000313" key="1">
    <source>
        <dbReference type="EMBL" id="GGK61104.1"/>
    </source>
</evidence>
<dbReference type="AlphaFoldDB" id="A0A917QNL0"/>
<sequence>MPEYRDDILDVIAGLQAGQAGQFSSGQRRPPQTKASAGWVMPNRIEPEAPDDGAHIYVVNGEMRWKSETGQDYSLIPPEIPKAARTEIAANMTAGATAPASYDQDYVARLRDDVREVRAQLNALINSLRDANMSF</sequence>
<gene>
    <name evidence="1" type="ORF">GCM10007964_00270</name>
</gene>
<dbReference type="Proteomes" id="UP000645217">
    <property type="component" value="Unassembled WGS sequence"/>
</dbReference>
<dbReference type="EMBL" id="BMNT01000001">
    <property type="protein sequence ID" value="GGK61104.1"/>
    <property type="molecule type" value="Genomic_DNA"/>
</dbReference>
<organism evidence="1 2">
    <name type="scientific">Sphaerisporangium melleum</name>
    <dbReference type="NCBI Taxonomy" id="321316"/>
    <lineage>
        <taxon>Bacteria</taxon>
        <taxon>Bacillati</taxon>
        <taxon>Actinomycetota</taxon>
        <taxon>Actinomycetes</taxon>
        <taxon>Streptosporangiales</taxon>
        <taxon>Streptosporangiaceae</taxon>
        <taxon>Sphaerisporangium</taxon>
    </lineage>
</organism>
<protein>
    <submittedName>
        <fullName evidence="1">Uncharacterized protein</fullName>
    </submittedName>
</protein>
<dbReference type="RefSeq" id="WP_189160837.1">
    <property type="nucleotide sequence ID" value="NZ_BMNT01000001.1"/>
</dbReference>
<evidence type="ECO:0000313" key="2">
    <source>
        <dbReference type="Proteomes" id="UP000645217"/>
    </source>
</evidence>
<accession>A0A917QNL0</accession>
<reference evidence="1" key="1">
    <citation type="journal article" date="2014" name="Int. J. Syst. Evol. Microbiol.">
        <title>Complete genome sequence of Corynebacterium casei LMG S-19264T (=DSM 44701T), isolated from a smear-ripened cheese.</title>
        <authorList>
            <consortium name="US DOE Joint Genome Institute (JGI-PGF)"/>
            <person name="Walter F."/>
            <person name="Albersmeier A."/>
            <person name="Kalinowski J."/>
            <person name="Ruckert C."/>
        </authorList>
    </citation>
    <scope>NUCLEOTIDE SEQUENCE</scope>
    <source>
        <strain evidence="1">JCM 13064</strain>
    </source>
</reference>
<keyword evidence="2" id="KW-1185">Reference proteome</keyword>
<comment type="caution">
    <text evidence="1">The sequence shown here is derived from an EMBL/GenBank/DDBJ whole genome shotgun (WGS) entry which is preliminary data.</text>
</comment>
<name>A0A917QNL0_9ACTN</name>
<reference evidence="1" key="2">
    <citation type="submission" date="2020-09" db="EMBL/GenBank/DDBJ databases">
        <authorList>
            <person name="Sun Q."/>
            <person name="Ohkuma M."/>
        </authorList>
    </citation>
    <scope>NUCLEOTIDE SEQUENCE</scope>
    <source>
        <strain evidence="1">JCM 13064</strain>
    </source>
</reference>